<name>A0ABY9MU34_9GAMM</name>
<comment type="similarity">
    <text evidence="1">Belongs to the EndA/NucM nuclease family.</text>
</comment>
<organism evidence="5 6">
    <name type="scientific">Thiothrix lacustris</name>
    <dbReference type="NCBI Taxonomy" id="525917"/>
    <lineage>
        <taxon>Bacteria</taxon>
        <taxon>Pseudomonadati</taxon>
        <taxon>Pseudomonadota</taxon>
        <taxon>Gammaproteobacteria</taxon>
        <taxon>Thiotrichales</taxon>
        <taxon>Thiotrichaceae</taxon>
        <taxon>Thiothrix</taxon>
    </lineage>
</organism>
<evidence type="ECO:0000256" key="1">
    <source>
        <dbReference type="ARBA" id="ARBA00006429"/>
    </source>
</evidence>
<sequence length="303" mass="35098">MLVVDYEGFTEDIATVELPQEQAVRGEVWSFARSKYLLATQVYQVYHTDFYGGCDFRLQQKLLVPVLSSCGYVPRKDANRAKRIEWEHIVPAWVFGHQLQCWQQGRRKQCSATNAAFRQMESDMHNLVPAIGELNGDRSNFRYQMISGEPRAYGSKVNMEIDFQQRTAEPPDNVWGDAARASLYMHDRYGIALGDAQEKLFRAWNNLDPVDVWEQQRNRLITQLQGNDNPYVTNYRKLDVNVTNEGSVNGAAAQLDWVDQLYLLVFQHRDKLPYAVVSLATIVYLGYLQAKRRRRPRVKAKRK</sequence>
<dbReference type="SUPFAM" id="SSF54060">
    <property type="entry name" value="His-Me finger endonucleases"/>
    <property type="match status" value="1"/>
</dbReference>
<dbReference type="InterPro" id="IPR007346">
    <property type="entry name" value="Endonuclease-I"/>
</dbReference>
<reference evidence="5 6" key="1">
    <citation type="submission" date="2023-08" db="EMBL/GenBank/DDBJ databases">
        <title>New molecular markers tilS and rpoB for phylogenetic and monitoring studies of the genus Thiothrix biodiversity.</title>
        <authorList>
            <person name="Ravin N.V."/>
            <person name="Smolyakov D."/>
            <person name="Markov N.D."/>
            <person name="Beletsky A.V."/>
            <person name="Mardanov A.V."/>
            <person name="Rudenko T.S."/>
            <person name="Grabovich M.Y."/>
        </authorList>
    </citation>
    <scope>NUCLEOTIDE SEQUENCE [LARGE SCALE GENOMIC DNA]</scope>
    <source>
        <strain evidence="5 6">MK1</strain>
    </source>
</reference>
<gene>
    <name evidence="5" type="ORF">RCF98_06940</name>
</gene>
<keyword evidence="2" id="KW-0540">Nuclease</keyword>
<keyword evidence="6" id="KW-1185">Reference proteome</keyword>
<evidence type="ECO:0000256" key="2">
    <source>
        <dbReference type="ARBA" id="ARBA00022722"/>
    </source>
</evidence>
<evidence type="ECO:0000256" key="3">
    <source>
        <dbReference type="ARBA" id="ARBA00022801"/>
    </source>
</evidence>
<accession>A0ABY9MU34</accession>
<keyword evidence="4" id="KW-0472">Membrane</keyword>
<evidence type="ECO:0000256" key="4">
    <source>
        <dbReference type="SAM" id="Phobius"/>
    </source>
</evidence>
<feature type="transmembrane region" description="Helical" evidence="4">
    <location>
        <begin position="272"/>
        <end position="290"/>
    </location>
</feature>
<keyword evidence="4" id="KW-0812">Transmembrane</keyword>
<dbReference type="RefSeq" id="WP_308897096.1">
    <property type="nucleotide sequence ID" value="NZ_CP133218.1"/>
</dbReference>
<dbReference type="GO" id="GO:0004519">
    <property type="term" value="F:endonuclease activity"/>
    <property type="evidence" value="ECO:0007669"/>
    <property type="project" value="UniProtKB-KW"/>
</dbReference>
<dbReference type="Pfam" id="PF04231">
    <property type="entry name" value="Endonuclease_1"/>
    <property type="match status" value="1"/>
</dbReference>
<dbReference type="EMBL" id="CP133218">
    <property type="protein sequence ID" value="WML92072.1"/>
    <property type="molecule type" value="Genomic_DNA"/>
</dbReference>
<dbReference type="PANTHER" id="PTHR33607">
    <property type="entry name" value="ENDONUCLEASE-1"/>
    <property type="match status" value="1"/>
</dbReference>
<evidence type="ECO:0000313" key="6">
    <source>
        <dbReference type="Proteomes" id="UP001236657"/>
    </source>
</evidence>
<proteinExistence type="inferred from homology"/>
<dbReference type="Proteomes" id="UP001236657">
    <property type="component" value="Chromosome"/>
</dbReference>
<keyword evidence="3" id="KW-0378">Hydrolase</keyword>
<dbReference type="PANTHER" id="PTHR33607:SF2">
    <property type="entry name" value="ENDONUCLEASE-1"/>
    <property type="match status" value="1"/>
</dbReference>
<keyword evidence="4" id="KW-1133">Transmembrane helix</keyword>
<evidence type="ECO:0000313" key="5">
    <source>
        <dbReference type="EMBL" id="WML92072.1"/>
    </source>
</evidence>
<protein>
    <submittedName>
        <fullName evidence="5">Endonuclease</fullName>
    </submittedName>
</protein>
<keyword evidence="5" id="KW-0255">Endonuclease</keyword>
<dbReference type="InterPro" id="IPR044925">
    <property type="entry name" value="His-Me_finger_sf"/>
</dbReference>